<organism evidence="4 5">
    <name type="scientific">Colocasia esculenta</name>
    <name type="common">Wild taro</name>
    <name type="synonym">Arum esculentum</name>
    <dbReference type="NCBI Taxonomy" id="4460"/>
    <lineage>
        <taxon>Eukaryota</taxon>
        <taxon>Viridiplantae</taxon>
        <taxon>Streptophyta</taxon>
        <taxon>Embryophyta</taxon>
        <taxon>Tracheophyta</taxon>
        <taxon>Spermatophyta</taxon>
        <taxon>Magnoliopsida</taxon>
        <taxon>Liliopsida</taxon>
        <taxon>Araceae</taxon>
        <taxon>Aroideae</taxon>
        <taxon>Colocasieae</taxon>
        <taxon>Colocasia</taxon>
    </lineage>
</organism>
<proteinExistence type="inferred from homology"/>
<keyword evidence="5" id="KW-1185">Reference proteome</keyword>
<dbReference type="AlphaFoldDB" id="A0A843X0Z9"/>
<feature type="region of interest" description="Disordered" evidence="3">
    <location>
        <begin position="1"/>
        <end position="24"/>
    </location>
</feature>
<dbReference type="Pfam" id="PF00183">
    <property type="entry name" value="HSP90"/>
    <property type="match status" value="1"/>
</dbReference>
<protein>
    <submittedName>
        <fullName evidence="4">Uncharacterized protein</fullName>
    </submittedName>
</protein>
<dbReference type="Proteomes" id="UP000652761">
    <property type="component" value="Unassembled WGS sequence"/>
</dbReference>
<comment type="caution">
    <text evidence="4">The sequence shown here is derived from an EMBL/GenBank/DDBJ whole genome shotgun (WGS) entry which is preliminary data.</text>
</comment>
<feature type="compositionally biased region" description="Acidic residues" evidence="3">
    <location>
        <begin position="1"/>
        <end position="11"/>
    </location>
</feature>
<accession>A0A843X0Z9</accession>
<dbReference type="GO" id="GO:0016887">
    <property type="term" value="F:ATP hydrolysis activity"/>
    <property type="evidence" value="ECO:0007669"/>
    <property type="project" value="InterPro"/>
</dbReference>
<dbReference type="GO" id="GO:0140662">
    <property type="term" value="F:ATP-dependent protein folding chaperone"/>
    <property type="evidence" value="ECO:0007669"/>
    <property type="project" value="InterPro"/>
</dbReference>
<evidence type="ECO:0000256" key="2">
    <source>
        <dbReference type="ARBA" id="ARBA00023186"/>
    </source>
</evidence>
<reference evidence="4" key="1">
    <citation type="submission" date="2017-07" db="EMBL/GenBank/DDBJ databases">
        <title>Taro Niue Genome Assembly and Annotation.</title>
        <authorList>
            <person name="Atibalentja N."/>
            <person name="Keating K."/>
            <person name="Fields C.J."/>
        </authorList>
    </citation>
    <scope>NUCLEOTIDE SEQUENCE</scope>
    <source>
        <strain evidence="4">Niue_2</strain>
        <tissue evidence="4">Leaf</tissue>
    </source>
</reference>
<dbReference type="GO" id="GO:0005524">
    <property type="term" value="F:ATP binding"/>
    <property type="evidence" value="ECO:0007669"/>
    <property type="project" value="InterPro"/>
</dbReference>
<dbReference type="GO" id="GO:0051082">
    <property type="term" value="F:unfolded protein binding"/>
    <property type="evidence" value="ECO:0007669"/>
    <property type="project" value="InterPro"/>
</dbReference>
<evidence type="ECO:0000313" key="4">
    <source>
        <dbReference type="EMBL" id="MQM14567.1"/>
    </source>
</evidence>
<dbReference type="InterPro" id="IPR001404">
    <property type="entry name" value="Hsp90_fam"/>
</dbReference>
<evidence type="ECO:0000256" key="3">
    <source>
        <dbReference type="SAM" id="MobiDB-lite"/>
    </source>
</evidence>
<feature type="non-terminal residue" evidence="4">
    <location>
        <position position="83"/>
    </location>
</feature>
<comment type="similarity">
    <text evidence="1">Belongs to the heat shock protein 90 family.</text>
</comment>
<evidence type="ECO:0000256" key="1">
    <source>
        <dbReference type="ARBA" id="ARBA00008239"/>
    </source>
</evidence>
<name>A0A843X0Z9_COLES</name>
<evidence type="ECO:0000313" key="5">
    <source>
        <dbReference type="Proteomes" id="UP000652761"/>
    </source>
</evidence>
<gene>
    <name evidence="4" type="ORF">Taro_047501</name>
</gene>
<sequence length="83" mass="9670">VEEDEKPEEGEEPKPEGETKKKKKTVTEKYWDWELANETKPIWPGLPMRQQGDARCIERETFPSGSGRRMVMIWLSLSAPPRI</sequence>
<feature type="compositionally biased region" description="Basic and acidic residues" evidence="3">
    <location>
        <begin position="12"/>
        <end position="24"/>
    </location>
</feature>
<keyword evidence="2" id="KW-0143">Chaperone</keyword>
<dbReference type="EMBL" id="NMUH01006141">
    <property type="protein sequence ID" value="MQM14567.1"/>
    <property type="molecule type" value="Genomic_DNA"/>
</dbReference>
<dbReference type="OrthoDB" id="1749102at2759"/>